<dbReference type="Gene3D" id="2.30.38.10">
    <property type="entry name" value="Luciferase, Domain 3"/>
    <property type="match status" value="1"/>
</dbReference>
<evidence type="ECO:0000256" key="6">
    <source>
        <dbReference type="SAM" id="MobiDB-lite"/>
    </source>
</evidence>
<dbReference type="CDD" id="cd05918">
    <property type="entry name" value="A_NRPS_SidN3_like"/>
    <property type="match status" value="5"/>
</dbReference>
<dbReference type="InterPro" id="IPR036736">
    <property type="entry name" value="ACP-like_sf"/>
</dbReference>
<dbReference type="Gene3D" id="3.40.50.12780">
    <property type="entry name" value="N-terminal domain of ligase-like"/>
    <property type="match status" value="4"/>
</dbReference>
<dbReference type="PANTHER" id="PTHR45527">
    <property type="entry name" value="NONRIBOSOMAL PEPTIDE SYNTHETASE"/>
    <property type="match status" value="1"/>
</dbReference>
<dbReference type="CDD" id="cd19534">
    <property type="entry name" value="E_NRPS"/>
    <property type="match status" value="1"/>
</dbReference>
<dbReference type="GO" id="GO:0043041">
    <property type="term" value="P:amino acid activation for nonribosomal peptide biosynthetic process"/>
    <property type="evidence" value="ECO:0007669"/>
    <property type="project" value="TreeGrafter"/>
</dbReference>
<evidence type="ECO:0000256" key="3">
    <source>
        <dbReference type="ARBA" id="ARBA00022553"/>
    </source>
</evidence>
<dbReference type="Proteomes" id="UP000616885">
    <property type="component" value="Unassembled WGS sequence"/>
</dbReference>
<dbReference type="InterPro" id="IPR023213">
    <property type="entry name" value="CAT-like_dom_sf"/>
</dbReference>
<dbReference type="PROSITE" id="PS50075">
    <property type="entry name" value="CARRIER"/>
    <property type="match status" value="5"/>
</dbReference>
<evidence type="ECO:0000256" key="1">
    <source>
        <dbReference type="ARBA" id="ARBA00005179"/>
    </source>
</evidence>
<sequence length="6561" mass="723118">MDATSMQLLLQGLNRALSGHNALAAPPFRDLVQHLSGVSKTEQLSFWSVYLTDIEPCELPVLGPSGKQSDELRGRSYGSLKLPTQASAGIAALCRHHGITRSVFLQIVWALVLSECTGKQEVCFAYMASGRDTPIIGIERMVGPLINMLLSRVDVRKPLGDMLRKAAEDTIEHLKFQHNSLAEIQHQLQLGPRQLFNTALTVHDSSPSNGQTDMVTFNEISSDDQHEFAALLGVDINGPNTDIMLSYQTDLVGFAEAQHIMHTVHMAIQYLHNHMSNQNQQSSSIRGPAVSWHPNGESTEDSLTQQSFFEFFAGVNEESATEFWQTYLRDSKAQSFPLRSGISVEGTSHPQLDSFDHAIHNLQWNVLDTSPTYLIYLAWAVLAARYTESNEVIFGSPITLRKSSPGKTVQSSLDTVLPVRLVLDWEATVKQSLDAVVTVCEGVAKFGRLGVTTRLAPTNEENKELSLRLEFRLEDGGIKLAILSHKAAINHGQVKRMALQFEHILRQVCSPKNQGKRLGAIEMISSQDLSDIWRWNTPMPEPFDVCVHELIAKVARLRPNAPAICAWDGDLTYKQLGELSDRLCYHIIESGLEIGQVVPICIEKSMWASVAILAVMKAGGVSLALDVTQPKARLEAIVKQVCPMIMISSAANEMLAKELVLDATIVVASEEHLSRQPPQSPDLKLPIVDPSDGLYMVFTSGSTGIPKGVMIAHRNFSSAIKYQQKALRFTPESRVFDFASQAFDLSWYNLLHTLTSGACLCVASDSERRDDVAGSIKRYKITYAQLTPTLARVLGRDGLSGLDTLVLAGEAVLPTDINLCGPDTHVINVYGPAECTPCSTIGDLKKDGPVIGNGLGLRTWIVDPVDGRTLIPIGVVGELWLEGPLVGQGYANDLDATVAAFVEDPPGSCMGSLRLQDGADTQVKIRGQRVELSEVEHHVRNALVDVQDTRSSQIIAEVVLPEGSENPTLVVFVSLSGSDGTPITNKDLLDRTVGRMTAGIDSLLSDKVPIYMIPFAYIPIETVPATVTGKTDRRKLRQLGASFTAQQLSNLAVSYIKQQQVETIVEKQLQALWSTVLNIDSARIGLNDSFLRLGGDSIGAMKLVAAARNEGLPLSVADIFQNPTIGALSKILEEQQPMEITPDEAVPAFSLLSPPQDEEAVRTQVAALCRVSEDVVEDAFPCTPLQEGLLALTEKHAGDYTATLVFQLPNDVDIARMYTAWSQVVASTSILRTRIVNYPGKGLVQVVLKEEVEWTAADDHGDLNGYLKDPTRLHMGLGVRLSRFGYVSGSLSNRRYLVWTIHHALYDGWSLQLLTKAAEKAYFHGSPPTLRPFQPFIQRLGETSQEAYSSFWSDTLSGSEAKQFPQLPSANYHPNPQDTLQYQVKNLNWLGNNFTPQTMLRGALSIVMGRLSDSRDVIFGAILAGRQSSVPGIEDMAGPTISTVPIRVKLDWESDLEHALHALQDQAMHMIPYEQAGLQRISRVSSEAEQACQFQTLLVVQPAQDEIGHNKLLLQQDQDDLKRDNIEVNLGAYPNYALVIECQLQKDGVRIELSYDPNVIGSVEVRRMAEQFGHVLKQFCEKQAENKTLGDIDLVTPQDLTDIWRWNAKVPDVSTVCAHDYLYEITNLQPQAPAICAWDGSLSYAELWKRSSYYALMLVSLGVSPGDVVPLFFEKSMWTPVAMLAVIKAGGAFVAMDTTQATSRLQTIVEEIKPSVVLSSTKSKKIASLLGNYTIAVVDKERSQHDITQNPVLPAVDPASIMYIIFTSGSTGRPKAVVLEHQAVVTSCHSYGKVMGLSKDSRVLQFASYAFDACIMEIFSTWLHGGCVCVPSEDNRIIDLGRTMESMAVNTTLLTPSVARLLDPTKVPTLKTLILGAEAPRESDYERWRGLPKLFNAYGPAECAVIHSVRTWTNSKLPPKTIGRAAGSCSWIVDQKDHSKLVPIGTVGELLVEGPILARGYLNNAESTAQSFVRDPIWLVGGGPGCKGRRGRLYKTGDLVYYNPDGSLVFVARKDTQVKVRGQRVELGDVEHHVEQALVLDVEHDLDPSTRPQVVAEVIRPRGNSHSILVVFVGQNPSEISVIDEGTWAKTVISMTADIEKRLADRVPYYMVPTAYVPLQSIPITGTGKINRKRLRELGMELTPQQLSSLTSSSTRLRPVETDLQRRLQAIWATVLAVDSSTIGLESNFMRIGGDSISAMQLVGAGRDQGLSFSVADLFRHPRLEEFATVVQTDGAETTGKDAIPAFSLLNYPMTEPLKTEVASLCSINALHIEDVLPCTPLQQGLMALTEKRAGDYVATIVRRIPDNIDHKRLHTAWKQVVAATPILRTRLIDLPGHGIVQVVVNEEPEWVTSNNLNLYLEDGRQREMVLGACLSKFAVASTQDSSQYSLVWTIHHALYDGWSMQLILDAVKRAYQAGANDWPMMPFTPMIKHVLDLGDNAVTAFWGKQFAGSEGHSFPSLPAASYHPKCTNRFTSSLEKLQWGSNDITASNVIRTAWAILVSGYTGSNDVVFGATVTGRQTPLVGIERMVGPTIATVPVRVVLDPSETLETNLYNVQMQAVDMIPFEQTGLQRISQVSLEASEASRFQTLFVVQPVEKASKDCSLFQAAEDTPEDGDSLIEHNSTLTHALVVECCLEATGARLYFNYDPNVVSQAQVYQMSCQLQNLIRQVMAEGNRSKILNSLEVVSAQDLSKIWAWNSTLTDPNNTSVPDLLMNAPHYNAEAPAIDAWDGKLDYSCLDKLSTRLACHLIGLGVRADMLIPLCFEKSVWTPVAMLGVIKAGAAAVGMDVTQPETRLHTIVQQTQPAILLSSVANEELARRLSNNCRIVVVSEASLGLLDSQPQTQLPRIDPSDALCAIFTSGSTGMPKGVVLTHSNFATAIPRHVKTFDLKPTSRVYDFASYAFDFSWSNLLLTLYSGGCVCIPSEEERRNDVTQSIQRFNANFAFFTPSVARILDPASLPTLVTLIVGGEALGRTDFVSWPDRIKIISVYGPTECTVMATALEVLPGQECKNGLGRPIVSTPWVVEPNKGDSLMPIGAVGELWLEGPLVTRGYLNAAEKTRDTFVLDPAWLVDGISGKPGRRGRLYKTGDLVRYNPDGSLTFVGRKDTQVKLRGQRVELDEVEHHVREAIVAKNTDFDIRTGAQLIAEVITPEGSEHPTLVVFIHAGQGSNNSKDIQHMTAGIDENLSQVAPVYMIPTAYIPLDNLPVTATGKLDRRQLRKLGSTLYHSYGEVNNDTNYLPPSNTLQKSMQKIWADVLNLSQTSISIDAPFTKIGGDSITAMQVVSRCRVKNLSITIGDILRARTIEKLALCCQPVRQERLALHQHVNGRAWTLSPAQQMFFDAHPQGLNHFNQSFILRLVRPTSAAKLEMAVTAVVSRHPMLRVRFRQDLNGRWEQIVPTDGSAESIFTHHDSCSREEAKIVADSRQQSLDIVNGPLFTVDLFSIDGEDQAVLLTAHHLIVDLVSWRIIWHDIEQHLQVGQLPSHSSLSFQSWSELQAQASYSLQLSDVLPFPAVPPTNFSFWGIQCSENDFRDCQVYSSLLSEVDTTLLLGDSNECFRTEPVDLILGALIHSFGQVFPDRQVPPIFLEGHGREPIDDIDADLSETVGWFTTLHPVQIPNSHGSLSDTVKFTKDIRRQIPGKGRPYFAYRYHSKEALEKHQTHQAVEIILNYTGKYQQLENPNALFKPEDRAEIAHSVDISPAAQRFALIDVSADVDQGRLSITFQFKHQMKHQARLQKWLQIFEQTLKQLVHSLTEKAMEFTLSDFPLLRISYQGLEVLFTNRLPALGVSVEYVQDIYPCTAVQEGILLSTRKGAASYANYWVWNCVSSTEDKPSPVRLEEAWRTVARKHAILSTILVEHPDTGSFIQVVLGGLRHRVNHLSTAAKNPADVLFEQLGESYLPGEPLHTFTICQGADNSVACRLDINHVLMDAASMQILLDDLTRSYHGYQLEEAPSFRDLVQSLGTVAKAERLQYWTRFLDGVSPCKFSSITPLEQTSHSHNVVNLPLESTAGIESFCKSHGITRSVFLQVAWALVLWHYTGMREICFGYMASGRDAPIANIDKMIGPLINILISRIDLRLPLNEALAATSEQSIEHLDYQHASLAEIQHELGIGSRQLFNTAITVREGTSSKNRSLGAVEFQEVHSDDPHEFDVILGASLYGADTVVSISYQTSCLGAAGAEELCSVLVKAIDFIQSSNTVPEPNSNTPTAGNMKLPSTGRVGITAGDMRAELQPLHGAFFKYTTGVDEDSAMDHWKNRLTDFHGQTFPAISPSDQAQRRRRESLTHFVDSLAWNSLVSPTALIQTAWSILASKLTASSEVVFGVLRHDRMSAASGVAAVTVPVGVAINWELTVAEVLEGLERQGKETIPFERVGLNLIRQASAEAEECCQFQTLLVMHDSDNGDPAVVYNKPRGYPLEVEFKPQGSGLIIICSFNPEALQSVEVRRVAHQLEHILRQLCDADNNIKVLRQVEVIGQDDLRSVWEWNSVVPEAVGLCVHDQISSSAHRRPGAPAIYAWDGQLTYAQLDELSNQLARYLVSMGVMPGVIVPLCFEKSLWTSVAMLAVMKAGGASVTLDITQPEARLKTIVDQVKPIVIMSSTKNKDLSYVLGACKVVLVSREDLAKLPSGPSSLELPTISPDSTLYIVFTSGSTGTPKGVIYTHKNFSSAIKYQQEALRVTSSCRVFDFASYAFDIAWCNFVHTMVAGGCLCVPSEDDRKQNITASMANLGVTYAHLTPTVARMVNVDEVPGLDTMCYSGEALHMSDLPKERKLKSLVNVYGPAETNIVTTESVDISNIAEPSIGKGAGANTWVVDPDNPDQLSVIGAVGELWLEGPLVGQGYLNDAERTAKVFVENPSWLTRGSAPRFPGRQGRLYKTGDLVRYHVDGSLAFIGRKDTQVKIRGQRVELDEIELHVKNTLERDDTVSQTQVVAEVITIPETCNQTLVAFVCMATLNAEPMDEQSCNQAVWRSAAGIEERLACKVPIYMIPTAYVPMRAIPMTATGKTDRRRLRELGVELSQRQQLTTVGFTRESVLPVETEMENKLQQLWADVLSINADIISADDSFLRIGGDSIGVMKLVAAARRQSLSLSVADVFRHPRLRELAKQMEPDDPVIQEHIAPFSLLKPETVESMVRADLAGLCRVSVQEVEDVLPCTPLQEGLLALTARRPGDYVAVVVLELQENVDLGLFRQSWQQVVAATPILRTRIVDLPGQGFVQAVLREQTDFALVGNLDSYLGQNSGQFMGVGTRLCQLAIANGQNDGRRHFILTIHHALYDGWSLKLIFQAVEDLYMKAPMPAMIPFASMVKYMASIDQESAMTYWKEEFLASGASQFPALPSTTYHPRSINQLSLSINDVEWAGSDFTASNLIRTAWSILVASYTGDADVVFGAVVTGRQASVSGIEQIVGPTIATVPVRVSVNRQSALGQILDDVQTKAVNMIPFEQTGLQRIPKGDDHEFGDGHLFQQDTSSTNADGEPGHNALLTYALVLECHLSTNGMSLHVGYDPQVLDDEHPWEISAISDEDLNQIWKWNSDAIQAVETPAHELFAKLALRQPDASAVCAWDGDLTYGQLNDLSTRLAHYLLERGIGPNTTVPLCFEKSMWTSVAMMAVMRTGATSVAVDVSQPEERLHAIIQQVSPTIILASEMNEGLATKLGQGKCPLVVVSSKNMRLYPLRPDITFPRIDPASPLAIIFTSGSTGKPKGVILTYSNVATAMKHHTKAFHIGLDSRVYDFASYSFDFAWSNLLLPLSVGGCVCVPSEEQRKNDLGQSINDMRATFVFLTTSVARVLDPSRLRLLRTIAIGGEASQKADFERWPDSLRLLHVYGPTECTVIATCGEILAGQENTERELWLEGPLVSPGYLNEPEKTALSFTKDVPWLLRGGPSCSGRRGHLYRTGDLVRYNPDGSIVFVGRKDTQVKIRGQRVELAEVEGTVRQTLIETSELARIQVVAEVITPKESSHSTLVVFICEKNDGSQSRTIHNIDIQVTIEGHLAVKLPRYMIPTAYIPLETLPMTVTGKADRRKLREIGSSLTLEQLTRSKSSERQNRLPETDAERWLHNTWATILGRDPSTIGIDDHFFHAGGDSIHCMRLVLSAREHGYELKVVDIFRHPILADLARHFEELHAETRTSDPLPFVSLDVNDVDSFITMEISPPYYKSTMPKFPTSFLCPTFKQISVDTERLRNSCLQLTKHFDILRTVFVRLDTELLQVVLEGLSPSINLYESHDVAIESLFEQVCLESMKNPAALGTSFLRFIFLRGSNNSFRLVLQLSHAQYDGLSLPQIMAALTAFYNGQTLPKARSFSNHIAHVKSQSQGDDSLNFWRALLNGSKMTMISKKSTSATLPQETSSIRLERTMPALQPRNGATPATIFTASCAITLSRIVGVNDVVFGRLVSGRAGLPPGLQDLVGPCINTVPVRVRLSSQLTIDDAMLATLQQQIVDATPYDAISFHDIARHCTDWDEAARTFQVTTHFRNIDESPGADIAGSTQHLGYFDRKDVPPDFRGIDIGAVPVHGGMNLVIVANSRYWDFETISQVQEVLCDILFSFSEA</sequence>
<dbReference type="Gene3D" id="3.30.559.30">
    <property type="entry name" value="Nonribosomal peptide synthetase, condensation domain"/>
    <property type="match status" value="9"/>
</dbReference>
<dbReference type="SUPFAM" id="SSF56801">
    <property type="entry name" value="Acetyl-CoA synthetase-like"/>
    <property type="match status" value="5"/>
</dbReference>
<evidence type="ECO:0000256" key="5">
    <source>
        <dbReference type="ARBA" id="ARBA00029454"/>
    </source>
</evidence>
<dbReference type="Gene3D" id="3.30.300.30">
    <property type="match status" value="5"/>
</dbReference>
<dbReference type="GO" id="GO:0005737">
    <property type="term" value="C:cytoplasm"/>
    <property type="evidence" value="ECO:0007669"/>
    <property type="project" value="TreeGrafter"/>
</dbReference>
<evidence type="ECO:0000256" key="2">
    <source>
        <dbReference type="ARBA" id="ARBA00022450"/>
    </source>
</evidence>
<proteinExistence type="inferred from homology"/>
<dbReference type="PROSITE" id="PS00012">
    <property type="entry name" value="PHOSPHOPANTETHEINE"/>
    <property type="match status" value="2"/>
</dbReference>
<feature type="domain" description="Carrier" evidence="7">
    <location>
        <begin position="3245"/>
        <end position="3321"/>
    </location>
</feature>
<dbReference type="FunFam" id="3.30.559.10:FF:000016">
    <property type="entry name" value="Nonribosomal peptide synthase Pes1"/>
    <property type="match status" value="1"/>
</dbReference>
<accession>A0A8H7NBS8</accession>
<dbReference type="CDD" id="cd19545">
    <property type="entry name" value="FUM14_C_NRPS-like"/>
    <property type="match status" value="3"/>
</dbReference>
<dbReference type="InterPro" id="IPR020845">
    <property type="entry name" value="AMP-binding_CS"/>
</dbReference>
<dbReference type="NCBIfam" id="TIGR01733">
    <property type="entry name" value="AA-adenyl-dom"/>
    <property type="match status" value="3"/>
</dbReference>
<dbReference type="Pfam" id="PF00668">
    <property type="entry name" value="Condensation"/>
    <property type="match status" value="8"/>
</dbReference>
<protein>
    <recommendedName>
        <fullName evidence="7">Carrier domain-containing protein</fullName>
    </recommendedName>
</protein>
<evidence type="ECO:0000259" key="7">
    <source>
        <dbReference type="PROSITE" id="PS50075"/>
    </source>
</evidence>
<dbReference type="FunFam" id="3.30.559.30:FF:000003">
    <property type="entry name" value="Nonribosomal peptide synthase SidD"/>
    <property type="match status" value="2"/>
</dbReference>
<feature type="domain" description="Carrier" evidence="7">
    <location>
        <begin position="1060"/>
        <end position="1136"/>
    </location>
</feature>
<dbReference type="InterPro" id="IPR001242">
    <property type="entry name" value="Condensation_dom"/>
</dbReference>
<dbReference type="PROSITE" id="PS00455">
    <property type="entry name" value="AMP_BINDING"/>
    <property type="match status" value="4"/>
</dbReference>
<feature type="domain" description="Carrier" evidence="7">
    <location>
        <begin position="5044"/>
        <end position="5120"/>
    </location>
</feature>
<comment type="similarity">
    <text evidence="5">Belongs to the NRP synthetase family.</text>
</comment>
<dbReference type="CDD" id="cd19542">
    <property type="entry name" value="CT_NRPS-like"/>
    <property type="match status" value="2"/>
</dbReference>
<comment type="caution">
    <text evidence="8">The sequence shown here is derived from an EMBL/GenBank/DDBJ whole genome shotgun (WGS) entry which is preliminary data.</text>
</comment>
<evidence type="ECO:0000313" key="9">
    <source>
        <dbReference type="Proteomes" id="UP000616885"/>
    </source>
</evidence>
<feature type="domain" description="Carrier" evidence="7">
    <location>
        <begin position="2159"/>
        <end position="2235"/>
    </location>
</feature>
<dbReference type="NCBIfam" id="NF003417">
    <property type="entry name" value="PRK04813.1"/>
    <property type="match status" value="6"/>
</dbReference>
<dbReference type="InterPro" id="IPR000873">
    <property type="entry name" value="AMP-dep_synth/lig_dom"/>
</dbReference>
<evidence type="ECO:0000256" key="4">
    <source>
        <dbReference type="ARBA" id="ARBA00022598"/>
    </source>
</evidence>
<dbReference type="Pfam" id="PF00501">
    <property type="entry name" value="AMP-binding"/>
    <property type="match status" value="5"/>
</dbReference>
<dbReference type="SUPFAM" id="SSF47336">
    <property type="entry name" value="ACP-like"/>
    <property type="match status" value="5"/>
</dbReference>
<dbReference type="FunFam" id="3.30.300.30:FF:000015">
    <property type="entry name" value="Nonribosomal peptide synthase SidD"/>
    <property type="match status" value="5"/>
</dbReference>
<dbReference type="Gene3D" id="3.30.559.10">
    <property type="entry name" value="Chloramphenicol acetyltransferase-like domain"/>
    <property type="match status" value="6"/>
</dbReference>
<dbReference type="SMART" id="SM00823">
    <property type="entry name" value="PKS_PP"/>
    <property type="match status" value="5"/>
</dbReference>
<dbReference type="InterPro" id="IPR020806">
    <property type="entry name" value="PKS_PP-bd"/>
</dbReference>
<gene>
    <name evidence="8" type="ORF">IM811_011674</name>
</gene>
<reference evidence="8" key="1">
    <citation type="submission" date="2020-10" db="EMBL/GenBank/DDBJ databases">
        <title>High-Quality Genome Resource of Clonostachys rosea strain S41 by Oxford Nanopore Long-Read Sequencing.</title>
        <authorList>
            <person name="Wang H."/>
        </authorList>
    </citation>
    <scope>NUCLEOTIDE SEQUENCE</scope>
    <source>
        <strain evidence="8">S41</strain>
    </source>
</reference>
<dbReference type="InterPro" id="IPR010071">
    <property type="entry name" value="AA_adenyl_dom"/>
</dbReference>
<dbReference type="FunFam" id="3.30.559.30:FF:000002">
    <property type="entry name" value="Nonribosomal peptide synthase Pes1"/>
    <property type="match status" value="1"/>
</dbReference>
<organism evidence="8 9">
    <name type="scientific">Bionectria ochroleuca</name>
    <name type="common">Gliocladium roseum</name>
    <dbReference type="NCBI Taxonomy" id="29856"/>
    <lineage>
        <taxon>Eukaryota</taxon>
        <taxon>Fungi</taxon>
        <taxon>Dikarya</taxon>
        <taxon>Ascomycota</taxon>
        <taxon>Pezizomycotina</taxon>
        <taxon>Sordariomycetes</taxon>
        <taxon>Hypocreomycetidae</taxon>
        <taxon>Hypocreales</taxon>
        <taxon>Bionectriaceae</taxon>
        <taxon>Clonostachys</taxon>
    </lineage>
</organism>
<dbReference type="InterPro" id="IPR009081">
    <property type="entry name" value="PP-bd_ACP"/>
</dbReference>
<keyword evidence="3" id="KW-0597">Phosphoprotein</keyword>
<dbReference type="Gene3D" id="1.10.1200.10">
    <property type="entry name" value="ACP-like"/>
    <property type="match status" value="5"/>
</dbReference>
<keyword evidence="4" id="KW-0436">Ligase</keyword>
<dbReference type="GO" id="GO:0016874">
    <property type="term" value="F:ligase activity"/>
    <property type="evidence" value="ECO:0007669"/>
    <property type="project" value="UniProtKB-KW"/>
</dbReference>
<dbReference type="FunFam" id="3.40.50.12780:FF:000014">
    <property type="entry name" value="Nonribosomal peptide synthetase 1"/>
    <property type="match status" value="3"/>
</dbReference>
<keyword evidence="2" id="KW-0596">Phosphopantetheine</keyword>
<evidence type="ECO:0000313" key="8">
    <source>
        <dbReference type="EMBL" id="KAF9752916.1"/>
    </source>
</evidence>
<dbReference type="InterPro" id="IPR042099">
    <property type="entry name" value="ANL_N_sf"/>
</dbReference>
<feature type="region of interest" description="Disordered" evidence="6">
    <location>
        <begin position="278"/>
        <end position="298"/>
    </location>
</feature>
<dbReference type="GO" id="GO:0044550">
    <property type="term" value="P:secondary metabolite biosynthetic process"/>
    <property type="evidence" value="ECO:0007669"/>
    <property type="project" value="TreeGrafter"/>
</dbReference>
<dbReference type="FunFam" id="1.10.1200.10:FF:000005">
    <property type="entry name" value="Nonribosomal peptide synthetase 1"/>
    <property type="match status" value="3"/>
</dbReference>
<dbReference type="InterPro" id="IPR006162">
    <property type="entry name" value="Ppantetheine_attach_site"/>
</dbReference>
<dbReference type="Pfam" id="PF00550">
    <property type="entry name" value="PP-binding"/>
    <property type="match status" value="5"/>
</dbReference>
<dbReference type="SUPFAM" id="SSF52777">
    <property type="entry name" value="CoA-dependent acyltransferases"/>
    <property type="match status" value="15"/>
</dbReference>
<feature type="domain" description="Carrier" evidence="7">
    <location>
        <begin position="6059"/>
        <end position="6135"/>
    </location>
</feature>
<dbReference type="PANTHER" id="PTHR45527:SF1">
    <property type="entry name" value="FATTY ACID SYNTHASE"/>
    <property type="match status" value="1"/>
</dbReference>
<name>A0A8H7NBS8_BIOOC</name>
<dbReference type="EMBL" id="JADCTT010000004">
    <property type="protein sequence ID" value="KAF9752916.1"/>
    <property type="molecule type" value="Genomic_DNA"/>
</dbReference>
<comment type="pathway">
    <text evidence="1">Secondary metabolite biosynthesis.</text>
</comment>
<dbReference type="Gene3D" id="3.40.50.980">
    <property type="match status" value="2"/>
</dbReference>
<dbReference type="InterPro" id="IPR045851">
    <property type="entry name" value="AMP-bd_C_sf"/>
</dbReference>
<dbReference type="GO" id="GO:0031177">
    <property type="term" value="F:phosphopantetheine binding"/>
    <property type="evidence" value="ECO:0007669"/>
    <property type="project" value="InterPro"/>
</dbReference>